<gene>
    <name evidence="2" type="ORF">MEDL_67223</name>
</gene>
<reference evidence="2" key="1">
    <citation type="submission" date="2021-03" db="EMBL/GenBank/DDBJ databases">
        <authorList>
            <person name="Bekaert M."/>
        </authorList>
    </citation>
    <scope>NUCLEOTIDE SEQUENCE</scope>
</reference>
<keyword evidence="3" id="KW-1185">Reference proteome</keyword>
<proteinExistence type="predicted"/>
<feature type="compositionally biased region" description="Basic and acidic residues" evidence="1">
    <location>
        <begin position="169"/>
        <end position="206"/>
    </location>
</feature>
<evidence type="ECO:0000313" key="2">
    <source>
        <dbReference type="EMBL" id="CAG2255836.1"/>
    </source>
</evidence>
<organism evidence="2 3">
    <name type="scientific">Mytilus edulis</name>
    <name type="common">Blue mussel</name>
    <dbReference type="NCBI Taxonomy" id="6550"/>
    <lineage>
        <taxon>Eukaryota</taxon>
        <taxon>Metazoa</taxon>
        <taxon>Spiralia</taxon>
        <taxon>Lophotrochozoa</taxon>
        <taxon>Mollusca</taxon>
        <taxon>Bivalvia</taxon>
        <taxon>Autobranchia</taxon>
        <taxon>Pteriomorphia</taxon>
        <taxon>Mytilida</taxon>
        <taxon>Mytiloidea</taxon>
        <taxon>Mytilidae</taxon>
        <taxon>Mytilinae</taxon>
        <taxon>Mytilus</taxon>
    </lineage>
</organism>
<evidence type="ECO:0000313" key="3">
    <source>
        <dbReference type="Proteomes" id="UP000683360"/>
    </source>
</evidence>
<sequence>MQNDTMKYSLKTGEPNERRILQAANNNYFNLSNQGLRLQREWTSLSNTRSMRRASEIVNHRVDRMYFMNGNSIKLKPKYDVDEEELNRMKEEAHKRIEGTFKSHTTMQPKGDNPDSNCILEETFSSHKLEDICDRSHVDYESYVTEDDEIKHEEERPKSQCRINENEEERPKSQCRIDENKEERPKSQCRTDENKEERPKSQSKVDELEEERPQSQCRVDENEEENPISQCIIDENEEERPESQCRVDENEEEIHISQCKIDENEEERPKSQCQICDHVVEVRLTVSIETGIPDTDFKAGEINYGVDDIEIDHDHCVDGSLDVVDILSHEDQHAIGKCMIELMTNYSNDKRETKFQKKKPKFVSSGLKKSRKRPKKTSQKFQINYDAFNAKYPHVKSFPLTKQAKTKPIQKPVDCVCRKFGEPPCPCLTITGQQVPAYNYSVWMKDASVTEDG</sequence>
<dbReference type="Proteomes" id="UP000683360">
    <property type="component" value="Unassembled WGS sequence"/>
</dbReference>
<dbReference type="OrthoDB" id="10072401at2759"/>
<dbReference type="AlphaFoldDB" id="A0A8S3VE08"/>
<comment type="caution">
    <text evidence="2">The sequence shown here is derived from an EMBL/GenBank/DDBJ whole genome shotgun (WGS) entry which is preliminary data.</text>
</comment>
<dbReference type="EMBL" id="CAJPWZ010003286">
    <property type="protein sequence ID" value="CAG2255836.1"/>
    <property type="molecule type" value="Genomic_DNA"/>
</dbReference>
<evidence type="ECO:0000256" key="1">
    <source>
        <dbReference type="SAM" id="MobiDB-lite"/>
    </source>
</evidence>
<feature type="region of interest" description="Disordered" evidence="1">
    <location>
        <begin position="144"/>
        <end position="226"/>
    </location>
</feature>
<accession>A0A8S3VE08</accession>
<name>A0A8S3VE08_MYTED</name>
<protein>
    <submittedName>
        <fullName evidence="2">Uncharacterized protein</fullName>
    </submittedName>
</protein>
<feature type="compositionally biased region" description="Basic and acidic residues" evidence="1">
    <location>
        <begin position="149"/>
        <end position="158"/>
    </location>
</feature>